<sequence length="134" mass="15358">MEGGGGDPLRNRVWGKKRMDLETRVLEKEVIRGSAGMGKETEERWVEGWKFARACRFPHLPSQPLTHPPLPVFPWCVREEVPVFQSVGKLNAERRCGLNRGTRVTEFTGGWGFHCSFPSKEKSLQVVLRLRKLQ</sequence>
<dbReference type="Proteomes" id="UP000792457">
    <property type="component" value="Unassembled WGS sequence"/>
</dbReference>
<dbReference type="EMBL" id="KZ308450">
    <property type="protein sequence ID" value="KAG8229863.1"/>
    <property type="molecule type" value="Genomic_DNA"/>
</dbReference>
<reference evidence="1" key="2">
    <citation type="submission" date="2017-10" db="EMBL/GenBank/DDBJ databases">
        <title>Ladona fulva Genome sequencing and assembly.</title>
        <authorList>
            <person name="Murali S."/>
            <person name="Richards S."/>
            <person name="Bandaranaike D."/>
            <person name="Bellair M."/>
            <person name="Blankenburg K."/>
            <person name="Chao H."/>
            <person name="Dinh H."/>
            <person name="Doddapaneni H."/>
            <person name="Dugan-Rocha S."/>
            <person name="Elkadiri S."/>
            <person name="Gnanaolivu R."/>
            <person name="Hernandez B."/>
            <person name="Skinner E."/>
            <person name="Javaid M."/>
            <person name="Lee S."/>
            <person name="Li M."/>
            <person name="Ming W."/>
            <person name="Munidasa M."/>
            <person name="Muniz J."/>
            <person name="Nguyen L."/>
            <person name="Hughes D."/>
            <person name="Osuji N."/>
            <person name="Pu L.-L."/>
            <person name="Puazo M."/>
            <person name="Qu C."/>
            <person name="Quiroz J."/>
            <person name="Raj R."/>
            <person name="Weissenberger G."/>
            <person name="Xin Y."/>
            <person name="Zou X."/>
            <person name="Han Y."/>
            <person name="Worley K."/>
            <person name="Muzny D."/>
            <person name="Gibbs R."/>
        </authorList>
    </citation>
    <scope>NUCLEOTIDE SEQUENCE</scope>
    <source>
        <strain evidence="1">Sampled in the wild</strain>
    </source>
</reference>
<organism evidence="1 2">
    <name type="scientific">Ladona fulva</name>
    <name type="common">Scarce chaser dragonfly</name>
    <name type="synonym">Libellula fulva</name>
    <dbReference type="NCBI Taxonomy" id="123851"/>
    <lineage>
        <taxon>Eukaryota</taxon>
        <taxon>Metazoa</taxon>
        <taxon>Ecdysozoa</taxon>
        <taxon>Arthropoda</taxon>
        <taxon>Hexapoda</taxon>
        <taxon>Insecta</taxon>
        <taxon>Pterygota</taxon>
        <taxon>Palaeoptera</taxon>
        <taxon>Odonata</taxon>
        <taxon>Epiprocta</taxon>
        <taxon>Anisoptera</taxon>
        <taxon>Libelluloidea</taxon>
        <taxon>Libellulidae</taxon>
        <taxon>Ladona</taxon>
    </lineage>
</organism>
<accession>A0A8K0P2A4</accession>
<comment type="caution">
    <text evidence="1">The sequence shown here is derived from an EMBL/GenBank/DDBJ whole genome shotgun (WGS) entry which is preliminary data.</text>
</comment>
<evidence type="ECO:0000313" key="2">
    <source>
        <dbReference type="Proteomes" id="UP000792457"/>
    </source>
</evidence>
<dbReference type="AlphaFoldDB" id="A0A8K0P2A4"/>
<protein>
    <submittedName>
        <fullName evidence="1">Uncharacterized protein</fullName>
    </submittedName>
</protein>
<gene>
    <name evidence="1" type="ORF">J437_LFUL008253</name>
</gene>
<proteinExistence type="predicted"/>
<reference evidence="1" key="1">
    <citation type="submission" date="2013-04" db="EMBL/GenBank/DDBJ databases">
        <authorList>
            <person name="Qu J."/>
            <person name="Murali S.C."/>
            <person name="Bandaranaike D."/>
            <person name="Bellair M."/>
            <person name="Blankenburg K."/>
            <person name="Chao H."/>
            <person name="Dinh H."/>
            <person name="Doddapaneni H."/>
            <person name="Downs B."/>
            <person name="Dugan-Rocha S."/>
            <person name="Elkadiri S."/>
            <person name="Gnanaolivu R.D."/>
            <person name="Hernandez B."/>
            <person name="Javaid M."/>
            <person name="Jayaseelan J.C."/>
            <person name="Lee S."/>
            <person name="Li M."/>
            <person name="Ming W."/>
            <person name="Munidasa M."/>
            <person name="Muniz J."/>
            <person name="Nguyen L."/>
            <person name="Ongeri F."/>
            <person name="Osuji N."/>
            <person name="Pu L.-L."/>
            <person name="Puazo M."/>
            <person name="Qu C."/>
            <person name="Quiroz J."/>
            <person name="Raj R."/>
            <person name="Weissenberger G."/>
            <person name="Xin Y."/>
            <person name="Zou X."/>
            <person name="Han Y."/>
            <person name="Richards S."/>
            <person name="Worley K."/>
            <person name="Muzny D."/>
            <person name="Gibbs R."/>
        </authorList>
    </citation>
    <scope>NUCLEOTIDE SEQUENCE</scope>
    <source>
        <strain evidence="1">Sampled in the wild</strain>
    </source>
</reference>
<evidence type="ECO:0000313" key="1">
    <source>
        <dbReference type="EMBL" id="KAG8229863.1"/>
    </source>
</evidence>
<name>A0A8K0P2A4_LADFU</name>
<keyword evidence="2" id="KW-1185">Reference proteome</keyword>